<accession>A0A135P9G5</accession>
<dbReference type="EMBL" id="LNUW01000001">
    <property type="protein sequence ID" value="KXG88070.1"/>
    <property type="molecule type" value="Genomic_DNA"/>
</dbReference>
<sequence length="68" mass="7376">MTEVISFYAASRRLGKPADTPRPTGGPAQLLFFTGVRYERAAVDIQIEAQKKPRKRKVIATADAAVGS</sequence>
<organism evidence="1 2">
    <name type="scientific">Agrobacterium bohemicum</name>
    <dbReference type="NCBI Taxonomy" id="2052828"/>
    <lineage>
        <taxon>Bacteria</taxon>
        <taxon>Pseudomonadati</taxon>
        <taxon>Pseudomonadota</taxon>
        <taxon>Alphaproteobacteria</taxon>
        <taxon>Hyphomicrobiales</taxon>
        <taxon>Rhizobiaceae</taxon>
        <taxon>Rhizobium/Agrobacterium group</taxon>
        <taxon>Agrobacterium</taxon>
    </lineage>
</organism>
<proteinExistence type="predicted"/>
<gene>
    <name evidence="1" type="ORF">ATO67_16945</name>
</gene>
<dbReference type="OrthoDB" id="8454392at2"/>
<dbReference type="AlphaFoldDB" id="A0A135P9G5"/>
<name>A0A135P9G5_9HYPH</name>
<evidence type="ECO:0000313" key="2">
    <source>
        <dbReference type="Proteomes" id="UP000070498"/>
    </source>
</evidence>
<dbReference type="Proteomes" id="UP000070498">
    <property type="component" value="Unassembled WGS sequence"/>
</dbReference>
<reference evidence="1 2" key="1">
    <citation type="submission" date="2015-11" db="EMBL/GenBank/DDBJ databases">
        <title>Draft genome sequence of Agrobacterium sp. R89-1.</title>
        <authorList>
            <person name="Zahradnik J."/>
            <person name="Kyslikova E."/>
            <person name="Palyzova A."/>
            <person name="Kyslik P."/>
        </authorList>
    </citation>
    <scope>NUCLEOTIDE SEQUENCE [LARGE SCALE GENOMIC DNA]</scope>
    <source>
        <strain evidence="1 2">R89-1</strain>
    </source>
</reference>
<protein>
    <submittedName>
        <fullName evidence="1">Uncharacterized protein</fullName>
    </submittedName>
</protein>
<dbReference type="RefSeq" id="WP_067651911.1">
    <property type="nucleotide sequence ID" value="NZ_KQ961032.1"/>
</dbReference>
<evidence type="ECO:0000313" key="1">
    <source>
        <dbReference type="EMBL" id="KXG88070.1"/>
    </source>
</evidence>
<keyword evidence="2" id="KW-1185">Reference proteome</keyword>
<comment type="caution">
    <text evidence="1">The sequence shown here is derived from an EMBL/GenBank/DDBJ whole genome shotgun (WGS) entry which is preliminary data.</text>
</comment>